<gene>
    <name evidence="1" type="ORF">JSE7799_02068</name>
</gene>
<proteinExistence type="predicted"/>
<dbReference type="Proteomes" id="UP000049455">
    <property type="component" value="Unassembled WGS sequence"/>
</dbReference>
<dbReference type="EMBL" id="CYPR01000134">
    <property type="protein sequence ID" value="CUH39344.1"/>
    <property type="molecule type" value="Genomic_DNA"/>
</dbReference>
<accession>A0A0M7BC02</accession>
<evidence type="ECO:0000313" key="2">
    <source>
        <dbReference type="Proteomes" id="UP000049455"/>
    </source>
</evidence>
<name>A0A0M7BC02_9RHOB</name>
<protein>
    <submittedName>
        <fullName evidence="1">Uncharacterized protein</fullName>
    </submittedName>
</protein>
<sequence length="73" mass="8258">MRFERDAFQLCELADLWGIDGADIRYLVASNRMRLSVRIVAQSALLSEEELTAEGEPFWMPVELCPKVGDGLK</sequence>
<dbReference type="STRING" id="313367.JSE7799_02068"/>
<keyword evidence="2" id="KW-1185">Reference proteome</keyword>
<dbReference type="RefSeq" id="WP_055663546.1">
    <property type="nucleotide sequence ID" value="NZ_CYPR01000134.1"/>
</dbReference>
<dbReference type="AlphaFoldDB" id="A0A0M7BC02"/>
<evidence type="ECO:0000313" key="1">
    <source>
        <dbReference type="EMBL" id="CUH39344.1"/>
    </source>
</evidence>
<reference evidence="1 2" key="1">
    <citation type="submission" date="2015-09" db="EMBL/GenBank/DDBJ databases">
        <authorList>
            <person name="Jackson K.R."/>
            <person name="Lunt B.L."/>
            <person name="Fisher J.N.B."/>
            <person name="Gardner A.V."/>
            <person name="Bailey M.E."/>
            <person name="Deus L.M."/>
            <person name="Earl A.S."/>
            <person name="Gibby P.D."/>
            <person name="Hartmann K.A."/>
            <person name="Liu J.E."/>
            <person name="Manci A.M."/>
            <person name="Nielsen D.A."/>
            <person name="Solomon M.B."/>
            <person name="Breakwell D.P."/>
            <person name="Burnett S.H."/>
            <person name="Grose J.H."/>
        </authorList>
    </citation>
    <scope>NUCLEOTIDE SEQUENCE [LARGE SCALE GENOMIC DNA]</scope>
    <source>
        <strain evidence="1 2">CECT 7799</strain>
    </source>
</reference>
<organism evidence="1 2">
    <name type="scientific">Jannaschia seosinensis</name>
    <dbReference type="NCBI Taxonomy" id="313367"/>
    <lineage>
        <taxon>Bacteria</taxon>
        <taxon>Pseudomonadati</taxon>
        <taxon>Pseudomonadota</taxon>
        <taxon>Alphaproteobacteria</taxon>
        <taxon>Rhodobacterales</taxon>
        <taxon>Roseobacteraceae</taxon>
        <taxon>Jannaschia</taxon>
    </lineage>
</organism>